<keyword evidence="3" id="KW-1185">Reference proteome</keyword>
<accession>A0A0M2SIY2</accession>
<evidence type="ECO:0000313" key="3">
    <source>
        <dbReference type="Proteomes" id="UP000034287"/>
    </source>
</evidence>
<dbReference type="EMBL" id="LAYZ01000023">
    <property type="protein sequence ID" value="KKK34243.1"/>
    <property type="molecule type" value="Genomic_DNA"/>
</dbReference>
<protein>
    <recommendedName>
        <fullName evidence="1">AMP-binding enzyme C-terminal domain-containing protein</fullName>
    </recommendedName>
</protein>
<evidence type="ECO:0000313" key="2">
    <source>
        <dbReference type="EMBL" id="KKK34243.1"/>
    </source>
</evidence>
<proteinExistence type="predicted"/>
<dbReference type="SUPFAM" id="SSF56801">
    <property type="entry name" value="Acetyl-CoA synthetase-like"/>
    <property type="match status" value="1"/>
</dbReference>
<dbReference type="InterPro" id="IPR025110">
    <property type="entry name" value="AMP-bd_C"/>
</dbReference>
<organism evidence="2 3">
    <name type="scientific">Salinicoccus sediminis</name>
    <dbReference type="NCBI Taxonomy" id="1432562"/>
    <lineage>
        <taxon>Bacteria</taxon>
        <taxon>Bacillati</taxon>
        <taxon>Bacillota</taxon>
        <taxon>Bacilli</taxon>
        <taxon>Bacillales</taxon>
        <taxon>Staphylococcaceae</taxon>
        <taxon>Salinicoccus</taxon>
    </lineage>
</organism>
<dbReference type="AlphaFoldDB" id="A0A0M2SIY2"/>
<dbReference type="Pfam" id="PF13193">
    <property type="entry name" value="AMP-binding_C"/>
    <property type="match status" value="1"/>
</dbReference>
<feature type="domain" description="AMP-binding enzyme C-terminal" evidence="1">
    <location>
        <begin position="9"/>
        <end position="47"/>
    </location>
</feature>
<reference evidence="2 3" key="1">
    <citation type="submission" date="2015-04" db="EMBL/GenBank/DDBJ databases">
        <title>Taxonomic description and genome sequence of Salinicoccus sediminis sp. nov., a novel hyper halotolerant bacterium isolated from marine sediment.</title>
        <authorList>
            <person name="Mathan Kumar R."/>
            <person name="Kaur G."/>
            <person name="Kumar N."/>
            <person name="Kumar A."/>
            <person name="Singh N.K."/>
            <person name="Kaur N."/>
            <person name="Mayilraj S."/>
        </authorList>
    </citation>
    <scope>NUCLEOTIDE SEQUENCE [LARGE SCALE GENOMIC DNA]</scope>
    <source>
        <strain evidence="2 3">SV-16</strain>
    </source>
</reference>
<name>A0A0M2SIY2_9STAP</name>
<dbReference type="STRING" id="1432562.WN59_08160"/>
<gene>
    <name evidence="2" type="ORF">WN59_08160</name>
</gene>
<dbReference type="Gene3D" id="3.30.300.30">
    <property type="match status" value="1"/>
</dbReference>
<dbReference type="Proteomes" id="UP000034287">
    <property type="component" value="Unassembled WGS sequence"/>
</dbReference>
<evidence type="ECO:0000259" key="1">
    <source>
        <dbReference type="Pfam" id="PF13193"/>
    </source>
</evidence>
<dbReference type="InterPro" id="IPR045851">
    <property type="entry name" value="AMP-bd_C_sf"/>
</dbReference>
<comment type="caution">
    <text evidence="2">The sequence shown here is derived from an EMBL/GenBank/DDBJ whole genome shotgun (WGS) entry which is preliminary data.</text>
</comment>
<sequence>MFRDGFVQTPGLLEEIRVFVRNNLAAHVAPKEIEVMEELPKTTISGKILRRELKKQEIENSGGTAV</sequence>
<dbReference type="PATRIC" id="fig|1432562.3.peg.1603"/>